<dbReference type="RefSeq" id="WP_302928710.1">
    <property type="nucleotide sequence ID" value="NZ_JAJEPW010000019.1"/>
</dbReference>
<dbReference type="InterPro" id="IPR018461">
    <property type="entry name" value="Na/H_Antiport_NhaC-like_C"/>
</dbReference>
<evidence type="ECO:0000256" key="7">
    <source>
        <dbReference type="ARBA" id="ARBA00023136"/>
    </source>
</evidence>
<name>A0AAE3AFI3_9FIRM</name>
<dbReference type="PANTHER" id="PTHR33451">
    <property type="entry name" value="MALATE-2H(+)/NA(+)-LACTATE ANTIPORTER"/>
    <property type="match status" value="1"/>
</dbReference>
<evidence type="ECO:0000256" key="4">
    <source>
        <dbReference type="ARBA" id="ARBA00022475"/>
    </source>
</evidence>
<keyword evidence="3" id="KW-0050">Antiport</keyword>
<feature type="domain" description="Na+/H+ antiporter NhaC-like C-terminal" evidence="10">
    <location>
        <begin position="18"/>
        <end position="188"/>
    </location>
</feature>
<evidence type="ECO:0000256" key="9">
    <source>
        <dbReference type="SAM" id="Phobius"/>
    </source>
</evidence>
<evidence type="ECO:0000313" key="11">
    <source>
        <dbReference type="EMBL" id="MCC2129430.1"/>
    </source>
</evidence>
<feature type="transmembrane region" description="Helical" evidence="9">
    <location>
        <begin position="117"/>
        <end position="143"/>
    </location>
</feature>
<dbReference type="GO" id="GO:0015297">
    <property type="term" value="F:antiporter activity"/>
    <property type="evidence" value="ECO:0007669"/>
    <property type="project" value="UniProtKB-KW"/>
</dbReference>
<gene>
    <name evidence="11" type="ORF">LKD37_07875</name>
</gene>
<organism evidence="11 12">
    <name type="scientific">Brotocaccenecus cirricatena</name>
    <dbReference type="NCBI Taxonomy" id="3064195"/>
    <lineage>
        <taxon>Bacteria</taxon>
        <taxon>Bacillati</taxon>
        <taxon>Bacillota</taxon>
        <taxon>Clostridia</taxon>
        <taxon>Eubacteriales</taxon>
        <taxon>Oscillospiraceae</taxon>
        <taxon>Brotocaccenecus</taxon>
    </lineage>
</organism>
<dbReference type="Proteomes" id="UP001199319">
    <property type="component" value="Unassembled WGS sequence"/>
</dbReference>
<feature type="transmembrane region" description="Helical" evidence="9">
    <location>
        <begin position="80"/>
        <end position="105"/>
    </location>
</feature>
<keyword evidence="5 9" id="KW-0812">Transmembrane</keyword>
<evidence type="ECO:0000256" key="5">
    <source>
        <dbReference type="ARBA" id="ARBA00022692"/>
    </source>
</evidence>
<evidence type="ECO:0000259" key="10">
    <source>
        <dbReference type="Pfam" id="PF03553"/>
    </source>
</evidence>
<feature type="transmembrane region" description="Helical" evidence="9">
    <location>
        <begin position="40"/>
        <end position="59"/>
    </location>
</feature>
<dbReference type="Pfam" id="PF03553">
    <property type="entry name" value="Na_H_antiporter"/>
    <property type="match status" value="1"/>
</dbReference>
<feature type="transmembrane region" description="Helical" evidence="9">
    <location>
        <begin position="412"/>
        <end position="432"/>
    </location>
</feature>
<dbReference type="GO" id="GO:0005886">
    <property type="term" value="C:plasma membrane"/>
    <property type="evidence" value="ECO:0007669"/>
    <property type="project" value="UniProtKB-SubCell"/>
</dbReference>
<dbReference type="PANTHER" id="PTHR33451:SF5">
    <property type="entry name" value="NA+_H+ ANTIPORTER"/>
    <property type="match status" value="1"/>
</dbReference>
<keyword evidence="4" id="KW-1003">Cell membrane</keyword>
<protein>
    <submittedName>
        <fullName evidence="11">Na+/H+ antiporter NhaC family protein</fullName>
    </submittedName>
</protein>
<feature type="transmembrane region" description="Helical" evidence="9">
    <location>
        <begin position="209"/>
        <end position="228"/>
    </location>
</feature>
<keyword evidence="2" id="KW-0813">Transport</keyword>
<dbReference type="AlphaFoldDB" id="A0AAE3AFI3"/>
<proteinExistence type="inferred from homology"/>
<evidence type="ECO:0000256" key="3">
    <source>
        <dbReference type="ARBA" id="ARBA00022449"/>
    </source>
</evidence>
<feature type="transmembrane region" description="Helical" evidence="9">
    <location>
        <begin position="310"/>
        <end position="336"/>
    </location>
</feature>
<evidence type="ECO:0000256" key="1">
    <source>
        <dbReference type="ARBA" id="ARBA00004651"/>
    </source>
</evidence>
<comment type="subcellular location">
    <subcellularLocation>
        <location evidence="1">Cell membrane</location>
        <topology evidence="1">Multi-pass membrane protein</topology>
    </subcellularLocation>
</comment>
<feature type="transmembrane region" description="Helical" evidence="9">
    <location>
        <begin position="248"/>
        <end position="264"/>
    </location>
</feature>
<evidence type="ECO:0000313" key="12">
    <source>
        <dbReference type="Proteomes" id="UP001199319"/>
    </source>
</evidence>
<dbReference type="EMBL" id="JAJEPW010000019">
    <property type="protein sequence ID" value="MCC2129430.1"/>
    <property type="molecule type" value="Genomic_DNA"/>
</dbReference>
<dbReference type="InterPro" id="IPR052180">
    <property type="entry name" value="NhaC_Na-H+_Antiporter"/>
</dbReference>
<feature type="transmembrane region" description="Helical" evidence="9">
    <location>
        <begin position="12"/>
        <end position="34"/>
    </location>
</feature>
<feature type="transmembrane region" description="Helical" evidence="9">
    <location>
        <begin position="357"/>
        <end position="381"/>
    </location>
</feature>
<sequence length="488" mass="50875">MEKKKFDVEFHGTNLFALVPLLLFVVFCILFFVVFKTFDMMHLCMGGYVALIIGSLLSKNWGKYWDAVATGMSSKIMNELALILLIVGMFGKLMTRGGVAQGFVWLGDKIGLSGGGFVAFTFIATCVIATATGTSIGTMFTAFPILYPSGLLLGADPVFLAGAILSGAIFGDNVGPISDTTIASASTQEYANKPGVADVAGVVGSRMKYALVAAAAATVCFALFGGSGSAINAAEAEAILAQYSNPKGLIMLIPVAILLIVAFIKRNIYVACTWGLISGTIIGLVSGILVPSDIMGMQDGTLGGFLIDGVNNMIGTVGYLYAIAGIIGILSASGLLQQVIDSLVHSKLNRSVVGTEVIISVGLMVSSICLGSANGPAIIMWGPIANDLGKSKGLHPYRRANLMDGFGSTLPAVIPVTSAFIFIALSCIQGLMDTYSFVQEVSPVSLAGASLHCWFLFVALAVAVITGWGRKYEGPNGEPVKALPAQTK</sequence>
<feature type="transmembrane region" description="Helical" evidence="9">
    <location>
        <begin position="271"/>
        <end position="290"/>
    </location>
</feature>
<reference evidence="11" key="1">
    <citation type="submission" date="2021-10" db="EMBL/GenBank/DDBJ databases">
        <title>Anaerobic single-cell dispensing facilitates the cultivation of human gut bacteria.</title>
        <authorList>
            <person name="Afrizal A."/>
        </authorList>
    </citation>
    <scope>NUCLEOTIDE SEQUENCE</scope>
    <source>
        <strain evidence="11">CLA-AA-H272</strain>
    </source>
</reference>
<comment type="caution">
    <text evidence="11">The sequence shown here is derived from an EMBL/GenBank/DDBJ whole genome shotgun (WGS) entry which is preliminary data.</text>
</comment>
<comment type="similarity">
    <text evidence="8">Belongs to the NhaC Na(+)/H(+) (TC 2.A.35) antiporter family.</text>
</comment>
<feature type="transmembrane region" description="Helical" evidence="9">
    <location>
        <begin position="444"/>
        <end position="468"/>
    </location>
</feature>
<evidence type="ECO:0000256" key="8">
    <source>
        <dbReference type="ARBA" id="ARBA00038435"/>
    </source>
</evidence>
<keyword evidence="12" id="KW-1185">Reference proteome</keyword>
<evidence type="ECO:0000256" key="6">
    <source>
        <dbReference type="ARBA" id="ARBA00022989"/>
    </source>
</evidence>
<accession>A0AAE3AFI3</accession>
<evidence type="ECO:0000256" key="2">
    <source>
        <dbReference type="ARBA" id="ARBA00022448"/>
    </source>
</evidence>
<keyword evidence="6 9" id="KW-1133">Transmembrane helix</keyword>
<keyword evidence="7 9" id="KW-0472">Membrane</keyword>